<dbReference type="InterPro" id="IPR051059">
    <property type="entry name" value="VerF-like"/>
</dbReference>
<name>A0AAN6IJ01_9EURO</name>
<reference evidence="8" key="1">
    <citation type="journal article" date="2022" name="bioRxiv">
        <title>Deciphering the potential niche of two novel black yeast fungi from a biological soil crust based on their genomes, phenotypes, and melanin regulation.</title>
        <authorList>
            <consortium name="DOE Joint Genome Institute"/>
            <person name="Carr E.C."/>
            <person name="Barton Q."/>
            <person name="Grambo S."/>
            <person name="Sullivan M."/>
            <person name="Renfro C.M."/>
            <person name="Kuo A."/>
            <person name="Pangilinan J."/>
            <person name="Lipzen A."/>
            <person name="Keymanesh K."/>
            <person name="Savage E."/>
            <person name="Barry K."/>
            <person name="Grigoriev I.V."/>
            <person name="Riekhof W.R."/>
            <person name="Harris S.S."/>
        </authorList>
    </citation>
    <scope>NUCLEOTIDE SEQUENCE</scope>
    <source>
        <strain evidence="8">JF 03-4F</strain>
    </source>
</reference>
<dbReference type="AlphaFoldDB" id="A0AAN6IJ01"/>
<dbReference type="GO" id="GO:0005634">
    <property type="term" value="C:nucleus"/>
    <property type="evidence" value="ECO:0007669"/>
    <property type="project" value="UniProtKB-SubCell"/>
</dbReference>
<accession>A0AAN6IJ01</accession>
<evidence type="ECO:0000313" key="8">
    <source>
        <dbReference type="EMBL" id="KAI1618955.1"/>
    </source>
</evidence>
<organism evidence="8 9">
    <name type="scientific">Exophiala viscosa</name>
    <dbReference type="NCBI Taxonomy" id="2486360"/>
    <lineage>
        <taxon>Eukaryota</taxon>
        <taxon>Fungi</taxon>
        <taxon>Dikarya</taxon>
        <taxon>Ascomycota</taxon>
        <taxon>Pezizomycotina</taxon>
        <taxon>Eurotiomycetes</taxon>
        <taxon>Chaetothyriomycetidae</taxon>
        <taxon>Chaetothyriales</taxon>
        <taxon>Herpotrichiellaceae</taxon>
        <taxon>Exophiala</taxon>
    </lineage>
</organism>
<dbReference type="EMBL" id="MU404350">
    <property type="protein sequence ID" value="KAI1618955.1"/>
    <property type="molecule type" value="Genomic_DNA"/>
</dbReference>
<dbReference type="GO" id="GO:0000785">
    <property type="term" value="C:chromatin"/>
    <property type="evidence" value="ECO:0007669"/>
    <property type="project" value="TreeGrafter"/>
</dbReference>
<evidence type="ECO:0000256" key="5">
    <source>
        <dbReference type="ARBA" id="ARBA00022833"/>
    </source>
</evidence>
<dbReference type="PANTHER" id="PTHR40626">
    <property type="entry name" value="MIP31509P"/>
    <property type="match status" value="1"/>
</dbReference>
<keyword evidence="2" id="KW-0479">Metal-binding</keyword>
<feature type="region of interest" description="Disordered" evidence="7">
    <location>
        <begin position="1"/>
        <end position="84"/>
    </location>
</feature>
<protein>
    <recommendedName>
        <fullName evidence="10">Transcription factor domain-containing protein</fullName>
    </recommendedName>
</protein>
<keyword evidence="4" id="KW-0863">Zinc-finger</keyword>
<dbReference type="GO" id="GO:0000981">
    <property type="term" value="F:DNA-binding transcription factor activity, RNA polymerase II-specific"/>
    <property type="evidence" value="ECO:0007669"/>
    <property type="project" value="InterPro"/>
</dbReference>
<keyword evidence="9" id="KW-1185">Reference proteome</keyword>
<evidence type="ECO:0000256" key="6">
    <source>
        <dbReference type="ARBA" id="ARBA00023242"/>
    </source>
</evidence>
<feature type="compositionally biased region" description="Polar residues" evidence="7">
    <location>
        <begin position="64"/>
        <end position="84"/>
    </location>
</feature>
<evidence type="ECO:0000256" key="4">
    <source>
        <dbReference type="ARBA" id="ARBA00022771"/>
    </source>
</evidence>
<keyword evidence="3" id="KW-0677">Repeat</keyword>
<evidence type="ECO:0000256" key="3">
    <source>
        <dbReference type="ARBA" id="ARBA00022737"/>
    </source>
</evidence>
<keyword evidence="5" id="KW-0862">Zinc</keyword>
<feature type="compositionally biased region" description="Basic and acidic residues" evidence="7">
    <location>
        <begin position="19"/>
        <end position="28"/>
    </location>
</feature>
<dbReference type="GO" id="GO:0008270">
    <property type="term" value="F:zinc ion binding"/>
    <property type="evidence" value="ECO:0007669"/>
    <property type="project" value="UniProtKB-KW"/>
</dbReference>
<evidence type="ECO:0000256" key="7">
    <source>
        <dbReference type="SAM" id="MobiDB-lite"/>
    </source>
</evidence>
<dbReference type="PANTHER" id="PTHR40626:SF11">
    <property type="entry name" value="ZINC FINGER PROTEIN YPR022C"/>
    <property type="match status" value="1"/>
</dbReference>
<sequence>MVSHGISIPEAQSSRTGLRKHEASERRSNSRSLRRKTPLEQVSNDQNYDADHLEEGEVLVGPSSAPSLLDNVSSASREQDCQTPTVTVRSLYALQEKQSSDPLPPDPQTTVNGNAITEEQSHRVTHACELDALNSPEVFRWENELEPQHLFDSHDHGLGWLFDDDSRESSLLDDGNIPSFFNLDGQLTSFDDFWSHKASLPTGTSCPASAAEPGIEVDLAAMVSEPPGCHYKICHALTQRHRDQLLWSLRADFPDLCIADPLLSLNNLQHGLHLYFKHVSPEYSIFHSSLVTQSETKENAIQEWYGERPSWHLIWAMIILGWLCPSYTSEFTKHYEPMFWQKHIFSTPSPSLSLIQLLFLTLVFARYYGRSEEASGFAINIHGVLIDTVRRLDTRDDCVLASGEKTENLSTEMRWFNWMKVESLRRYIDTKFFLLSIVSFLDIKIDERLIWGELRFSPFELNFVPPCEDELWYAQSADEWHEIQQQANADDRRGDEDNYLRLLKHFWNHAPSYPFSNGAISTLDQDTTWTVAWDIRRQSNTNLSPFRLKARRRAGGNSSSSDWVPVELSSHVQKSFEEWISWWTSQTLTLSIKHVALTWRNCTCMFRLAHALYEVGSFDFQIISGRAMIEGRTIRASEYLASQRRFKQWVKQDNSLHAVLEASKVIRDRLRTEFSSTVHCHHCSWLLYLAGLLCWLYGFALRNGWQTSLTHPHGDKQGVSSRSDLGLVHAGFGTEACEAYLDAAIFGIQQKLGPNQDGSDGAHVDLASKLQYTHGVLITLADMLAKHTEGRRSWLIEDAIVNLRRLT</sequence>
<proteinExistence type="predicted"/>
<evidence type="ECO:0008006" key="10">
    <source>
        <dbReference type="Google" id="ProtNLM"/>
    </source>
</evidence>
<keyword evidence="6" id="KW-0539">Nucleus</keyword>
<comment type="subcellular location">
    <subcellularLocation>
        <location evidence="1">Nucleus</location>
    </subcellularLocation>
</comment>
<gene>
    <name evidence="8" type="ORF">EDD36DRAFT_414611</name>
</gene>
<evidence type="ECO:0000256" key="1">
    <source>
        <dbReference type="ARBA" id="ARBA00004123"/>
    </source>
</evidence>
<evidence type="ECO:0000256" key="2">
    <source>
        <dbReference type="ARBA" id="ARBA00022723"/>
    </source>
</evidence>
<evidence type="ECO:0000313" key="9">
    <source>
        <dbReference type="Proteomes" id="UP001203852"/>
    </source>
</evidence>
<comment type="caution">
    <text evidence="8">The sequence shown here is derived from an EMBL/GenBank/DDBJ whole genome shotgun (WGS) entry which is preliminary data.</text>
</comment>
<dbReference type="GO" id="GO:0000978">
    <property type="term" value="F:RNA polymerase II cis-regulatory region sequence-specific DNA binding"/>
    <property type="evidence" value="ECO:0007669"/>
    <property type="project" value="InterPro"/>
</dbReference>
<dbReference type="Proteomes" id="UP001203852">
    <property type="component" value="Unassembled WGS sequence"/>
</dbReference>